<organism evidence="4 5">
    <name type="scientific">Amycolatopsis suaedae</name>
    <dbReference type="NCBI Taxonomy" id="2510978"/>
    <lineage>
        <taxon>Bacteria</taxon>
        <taxon>Bacillati</taxon>
        <taxon>Actinomycetota</taxon>
        <taxon>Actinomycetes</taxon>
        <taxon>Pseudonocardiales</taxon>
        <taxon>Pseudonocardiaceae</taxon>
        <taxon>Amycolatopsis</taxon>
    </lineage>
</organism>
<dbReference type="InterPro" id="IPR001647">
    <property type="entry name" value="HTH_TetR"/>
</dbReference>
<dbReference type="InterPro" id="IPR036271">
    <property type="entry name" value="Tet_transcr_reg_TetR-rel_C_sf"/>
</dbReference>
<dbReference type="PANTHER" id="PTHR30055">
    <property type="entry name" value="HTH-TYPE TRANSCRIPTIONAL REGULATOR RUTR"/>
    <property type="match status" value="1"/>
</dbReference>
<feature type="DNA-binding region" description="H-T-H motif" evidence="2">
    <location>
        <begin position="31"/>
        <end position="50"/>
    </location>
</feature>
<keyword evidence="5" id="KW-1185">Reference proteome</keyword>
<dbReference type="Gene3D" id="1.10.357.10">
    <property type="entry name" value="Tetracycline Repressor, domain 2"/>
    <property type="match status" value="1"/>
</dbReference>
<accession>A0A4Q7J3U3</accession>
<dbReference type="InterPro" id="IPR050109">
    <property type="entry name" value="HTH-type_TetR-like_transc_reg"/>
</dbReference>
<evidence type="ECO:0000313" key="5">
    <source>
        <dbReference type="Proteomes" id="UP000292003"/>
    </source>
</evidence>
<dbReference type="Gene3D" id="1.10.10.60">
    <property type="entry name" value="Homeodomain-like"/>
    <property type="match status" value="1"/>
</dbReference>
<name>A0A4Q7J3U3_9PSEU</name>
<dbReference type="PRINTS" id="PR00455">
    <property type="entry name" value="HTHTETR"/>
</dbReference>
<proteinExistence type="predicted"/>
<comment type="caution">
    <text evidence="4">The sequence shown here is derived from an EMBL/GenBank/DDBJ whole genome shotgun (WGS) entry which is preliminary data.</text>
</comment>
<evidence type="ECO:0000313" key="4">
    <source>
        <dbReference type="EMBL" id="RZQ62180.1"/>
    </source>
</evidence>
<dbReference type="GO" id="GO:0003700">
    <property type="term" value="F:DNA-binding transcription factor activity"/>
    <property type="evidence" value="ECO:0007669"/>
    <property type="project" value="TreeGrafter"/>
</dbReference>
<dbReference type="SUPFAM" id="SSF46689">
    <property type="entry name" value="Homeodomain-like"/>
    <property type="match status" value="1"/>
</dbReference>
<dbReference type="SUPFAM" id="SSF48498">
    <property type="entry name" value="Tetracyclin repressor-like, C-terminal domain"/>
    <property type="match status" value="1"/>
</dbReference>
<dbReference type="PANTHER" id="PTHR30055:SF226">
    <property type="entry name" value="HTH-TYPE TRANSCRIPTIONAL REGULATOR PKSA"/>
    <property type="match status" value="1"/>
</dbReference>
<dbReference type="EMBL" id="SFCC01000010">
    <property type="protein sequence ID" value="RZQ62180.1"/>
    <property type="molecule type" value="Genomic_DNA"/>
</dbReference>
<feature type="domain" description="HTH tetR-type" evidence="3">
    <location>
        <begin position="8"/>
        <end position="68"/>
    </location>
</feature>
<dbReference type="InterPro" id="IPR009057">
    <property type="entry name" value="Homeodomain-like_sf"/>
</dbReference>
<dbReference type="GO" id="GO:0000976">
    <property type="term" value="F:transcription cis-regulatory region binding"/>
    <property type="evidence" value="ECO:0007669"/>
    <property type="project" value="TreeGrafter"/>
</dbReference>
<reference evidence="4 5" key="1">
    <citation type="submission" date="2019-02" db="EMBL/GenBank/DDBJ databases">
        <title>Draft genome sequence of Amycolatopsis sp. 8-3EHSu isolated from roots of Suaeda maritima.</title>
        <authorList>
            <person name="Duangmal K."/>
            <person name="Chantavorakit T."/>
        </authorList>
    </citation>
    <scope>NUCLEOTIDE SEQUENCE [LARGE SCALE GENOMIC DNA]</scope>
    <source>
        <strain evidence="4 5">8-3EHSu</strain>
    </source>
</reference>
<dbReference type="AlphaFoldDB" id="A0A4Q7J3U3"/>
<keyword evidence="1 2" id="KW-0238">DNA-binding</keyword>
<sequence length="198" mass="21972">MTAAERRAERRERLMDAGLEAFTAEGYAASSIEKLCAAAGVSTRNFYEEFSGREALLMALHDRIIERALVAAADALAEAHDAPLLVRVEKAIRAHMTVTAEDPRWARLSYVELVGVSAAVEQHRLAWRERWVDFLVAEAENAAGRGERPARDFRLSAVAIIGAVNELIYHWSLNGRQRPFEEVIAEAVRFISALALAD</sequence>
<dbReference type="PROSITE" id="PS50977">
    <property type="entry name" value="HTH_TETR_2"/>
    <property type="match status" value="1"/>
</dbReference>
<protein>
    <submittedName>
        <fullName evidence="4">TetR/AcrR family transcriptional regulator</fullName>
    </submittedName>
</protein>
<dbReference type="Pfam" id="PF00440">
    <property type="entry name" value="TetR_N"/>
    <property type="match status" value="1"/>
</dbReference>
<dbReference type="Proteomes" id="UP000292003">
    <property type="component" value="Unassembled WGS sequence"/>
</dbReference>
<evidence type="ECO:0000256" key="2">
    <source>
        <dbReference type="PROSITE-ProRule" id="PRU00335"/>
    </source>
</evidence>
<evidence type="ECO:0000256" key="1">
    <source>
        <dbReference type="ARBA" id="ARBA00023125"/>
    </source>
</evidence>
<gene>
    <name evidence="4" type="ORF">EWH70_20485</name>
</gene>
<dbReference type="OrthoDB" id="4331447at2"/>
<evidence type="ECO:0000259" key="3">
    <source>
        <dbReference type="PROSITE" id="PS50977"/>
    </source>
</evidence>